<dbReference type="OrthoDB" id="1953267at2"/>
<dbReference type="PROSITE" id="PS51257">
    <property type="entry name" value="PROKAR_LIPOPROTEIN"/>
    <property type="match status" value="1"/>
</dbReference>
<dbReference type="AlphaFoldDB" id="A0A0A5GDE1"/>
<dbReference type="Proteomes" id="UP000030528">
    <property type="component" value="Unassembled WGS sequence"/>
</dbReference>
<keyword evidence="2" id="KW-0732">Signal</keyword>
<feature type="signal peptide" evidence="2">
    <location>
        <begin position="1"/>
        <end position="21"/>
    </location>
</feature>
<evidence type="ECO:0000313" key="4">
    <source>
        <dbReference type="Proteomes" id="UP000030528"/>
    </source>
</evidence>
<dbReference type="STRING" id="1385510.GCA_000425205_03440"/>
<reference evidence="3 4" key="1">
    <citation type="submission" date="2013-08" db="EMBL/GenBank/DDBJ databases">
        <authorList>
            <person name="Huang J."/>
            <person name="Wang G."/>
        </authorList>
    </citation>
    <scope>NUCLEOTIDE SEQUENCE [LARGE SCALE GENOMIC DNA]</scope>
    <source>
        <strain evidence="3 4">JSM 076056</strain>
    </source>
</reference>
<comment type="caution">
    <text evidence="3">The sequence shown here is derived from an EMBL/GenBank/DDBJ whole genome shotgun (WGS) entry which is preliminary data.</text>
</comment>
<dbReference type="EMBL" id="AVPE01000018">
    <property type="protein sequence ID" value="KGX89989.1"/>
    <property type="molecule type" value="Genomic_DNA"/>
</dbReference>
<proteinExistence type="predicted"/>
<gene>
    <name evidence="3" type="ORF">N781_08850</name>
</gene>
<keyword evidence="1" id="KW-0175">Coiled coil</keyword>
<name>A0A0A5GDE1_9BACI</name>
<protein>
    <recommendedName>
        <fullName evidence="5">Lipoprotein</fullName>
    </recommendedName>
</protein>
<evidence type="ECO:0000256" key="2">
    <source>
        <dbReference type="SAM" id="SignalP"/>
    </source>
</evidence>
<sequence length="170" mass="19111">MIKKGLALLLVVSVLSGCNLLGETELQESFTTYVNEDLSRIGELEEEAIGTLNSVSGANYTDDPTFARALEEDIIPPYEEAIQLLKEIELESEEIRSLHETYIEGAELQLEAFHQALEALETQNMEMMEQSNEMLTKGSEKIGEYTTGMKELAEENNIEYTEPSLGQRDR</sequence>
<dbReference type="RefSeq" id="WP_026801629.1">
    <property type="nucleotide sequence ID" value="NZ_AULI01000020.1"/>
</dbReference>
<accession>A0A0A5GDE1</accession>
<evidence type="ECO:0000256" key="1">
    <source>
        <dbReference type="SAM" id="Coils"/>
    </source>
</evidence>
<evidence type="ECO:0000313" key="3">
    <source>
        <dbReference type="EMBL" id="KGX89989.1"/>
    </source>
</evidence>
<feature type="coiled-coil region" evidence="1">
    <location>
        <begin position="78"/>
        <end position="137"/>
    </location>
</feature>
<keyword evidence="4" id="KW-1185">Reference proteome</keyword>
<organism evidence="3 4">
    <name type="scientific">Pontibacillus halophilus JSM 076056 = DSM 19796</name>
    <dbReference type="NCBI Taxonomy" id="1385510"/>
    <lineage>
        <taxon>Bacteria</taxon>
        <taxon>Bacillati</taxon>
        <taxon>Bacillota</taxon>
        <taxon>Bacilli</taxon>
        <taxon>Bacillales</taxon>
        <taxon>Bacillaceae</taxon>
        <taxon>Pontibacillus</taxon>
    </lineage>
</organism>
<feature type="chain" id="PRO_5039662375" description="Lipoprotein" evidence="2">
    <location>
        <begin position="22"/>
        <end position="170"/>
    </location>
</feature>
<evidence type="ECO:0008006" key="5">
    <source>
        <dbReference type="Google" id="ProtNLM"/>
    </source>
</evidence>
<dbReference type="eggNOG" id="ENOG50331NG">
    <property type="taxonomic scope" value="Bacteria"/>
</dbReference>